<reference evidence="1" key="1">
    <citation type="submission" date="2018-05" db="EMBL/GenBank/DDBJ databases">
        <authorList>
            <person name="Lanie J.A."/>
            <person name="Ng W.-L."/>
            <person name="Kazmierczak K.M."/>
            <person name="Andrzejewski T.M."/>
            <person name="Davidsen T.M."/>
            <person name="Wayne K.J."/>
            <person name="Tettelin H."/>
            <person name="Glass J.I."/>
            <person name="Rusch D."/>
            <person name="Podicherti R."/>
            <person name="Tsui H.-C.T."/>
            <person name="Winkler M.E."/>
        </authorList>
    </citation>
    <scope>NUCLEOTIDE SEQUENCE</scope>
</reference>
<dbReference type="AlphaFoldDB" id="A0A382ARX3"/>
<name>A0A382ARX3_9ZZZZ</name>
<organism evidence="1">
    <name type="scientific">marine metagenome</name>
    <dbReference type="NCBI Taxonomy" id="408172"/>
    <lineage>
        <taxon>unclassified sequences</taxon>
        <taxon>metagenomes</taxon>
        <taxon>ecological metagenomes</taxon>
    </lineage>
</organism>
<accession>A0A382ARX3</accession>
<gene>
    <name evidence="1" type="ORF">METZ01_LOCUS156591</name>
</gene>
<evidence type="ECO:0000313" key="1">
    <source>
        <dbReference type="EMBL" id="SVB03737.1"/>
    </source>
</evidence>
<feature type="non-terminal residue" evidence="1">
    <location>
        <position position="37"/>
    </location>
</feature>
<protein>
    <submittedName>
        <fullName evidence="1">Uncharacterized protein</fullName>
    </submittedName>
</protein>
<sequence length="37" mass="4267">MTNETKLIKVNGISLEAKWVNARSHQNDRVMVFLHEG</sequence>
<proteinExistence type="predicted"/>
<dbReference type="EMBL" id="UINC01026385">
    <property type="protein sequence ID" value="SVB03737.1"/>
    <property type="molecule type" value="Genomic_DNA"/>
</dbReference>